<dbReference type="Pfam" id="PF16868">
    <property type="entry name" value="NMT1_3"/>
    <property type="match status" value="1"/>
</dbReference>
<evidence type="ECO:0008006" key="5">
    <source>
        <dbReference type="Google" id="ProtNLM"/>
    </source>
</evidence>
<accession>A0ABY0QHM0</accession>
<name>A0ABY0QHM0_9BRAD</name>
<dbReference type="Proteomes" id="UP000198803">
    <property type="component" value="Chromosome I"/>
</dbReference>
<reference evidence="3 4" key="1">
    <citation type="submission" date="2016-10" db="EMBL/GenBank/DDBJ databases">
        <authorList>
            <person name="Varghese N."/>
            <person name="Submissions S."/>
        </authorList>
    </citation>
    <scope>NUCLEOTIDE SEQUENCE [LARGE SCALE GENOMIC DNA]</scope>
    <source>
        <strain evidence="3 4">GAS524</strain>
    </source>
</reference>
<dbReference type="Gene3D" id="3.40.190.10">
    <property type="entry name" value="Periplasmic binding protein-like II"/>
    <property type="match status" value="2"/>
</dbReference>
<dbReference type="PANTHER" id="PTHR42941">
    <property type="entry name" value="SLL1037 PROTEIN"/>
    <property type="match status" value="1"/>
</dbReference>
<protein>
    <recommendedName>
        <fullName evidence="5">TRAP transporter substrate-binding protein</fullName>
    </recommendedName>
</protein>
<evidence type="ECO:0000313" key="3">
    <source>
        <dbReference type="EMBL" id="SDK46232.1"/>
    </source>
</evidence>
<feature type="chain" id="PRO_5045034081" description="TRAP transporter substrate-binding protein" evidence="1">
    <location>
        <begin position="23"/>
        <end position="293"/>
    </location>
</feature>
<feature type="signal peptide" evidence="1">
    <location>
        <begin position="1"/>
        <end position="22"/>
    </location>
</feature>
<dbReference type="EMBL" id="LT629693">
    <property type="protein sequence ID" value="SDH37905.1"/>
    <property type="molecule type" value="Genomic_DNA"/>
</dbReference>
<dbReference type="RefSeq" id="WP_091976297.1">
    <property type="nucleotide sequence ID" value="NZ_LT629693.1"/>
</dbReference>
<evidence type="ECO:0000256" key="1">
    <source>
        <dbReference type="SAM" id="SignalP"/>
    </source>
</evidence>
<organism evidence="3 4">
    <name type="scientific">Bradyrhizobium ottawaense</name>
    <dbReference type="NCBI Taxonomy" id="931866"/>
    <lineage>
        <taxon>Bacteria</taxon>
        <taxon>Pseudomonadati</taxon>
        <taxon>Pseudomonadota</taxon>
        <taxon>Alphaproteobacteria</taxon>
        <taxon>Hyphomicrobiales</taxon>
        <taxon>Nitrobacteraceae</taxon>
        <taxon>Bradyrhizobium</taxon>
    </lineage>
</organism>
<dbReference type="SUPFAM" id="SSF53850">
    <property type="entry name" value="Periplasmic binding protein-like II"/>
    <property type="match status" value="1"/>
</dbReference>
<evidence type="ECO:0000313" key="2">
    <source>
        <dbReference type="EMBL" id="SDH37905.1"/>
    </source>
</evidence>
<sequence length="293" mass="31127">MKKLFLIAALAMAAIASAPAHAANFRLCTGNSQLNYFKAGQYLKVASTSVAVDVIETKGSLDNLDKLSNGQCDGAFVQSDAMLVYSSRNSKAISGLERAGILYQEQVHMVCNRKLGISRMVDLNKSNTVAVGPDGSGGRTTWDAFILADKARYSVVGTDPRSGVRAFSAVAEGTQVQCAMVVTALNAPLIKNDAQKEGDNVVLVGTDDRDMTRTAKDGRGNAVYTYGEIPAGTYPRIQPSGTVYGTKAIGTVQVDAIFVASTAFIEANEADYDKLLRSFAAAKPQIQKLAQPQ</sequence>
<keyword evidence="4" id="KW-1185">Reference proteome</keyword>
<proteinExistence type="predicted"/>
<keyword evidence="1" id="KW-0732">Signal</keyword>
<evidence type="ECO:0000313" key="4">
    <source>
        <dbReference type="Proteomes" id="UP000198803"/>
    </source>
</evidence>
<dbReference type="EMBL" id="LT629693">
    <property type="protein sequence ID" value="SDK46232.1"/>
    <property type="molecule type" value="Genomic_DNA"/>
</dbReference>
<gene>
    <name evidence="2" type="ORF">SAMN05444163_0013</name>
    <name evidence="3" type="ORF">SAMN05444163_8172</name>
</gene>
<dbReference type="InterPro" id="IPR011852">
    <property type="entry name" value="TRAP_TAXI"/>
</dbReference>
<dbReference type="PANTHER" id="PTHR42941:SF1">
    <property type="entry name" value="SLL1037 PROTEIN"/>
    <property type="match status" value="1"/>
</dbReference>